<proteinExistence type="predicted"/>
<reference evidence="2" key="1">
    <citation type="submission" date="2020-05" db="EMBL/GenBank/DDBJ databases">
        <title>Mycena genomes resolve the evolution of fungal bioluminescence.</title>
        <authorList>
            <person name="Tsai I.J."/>
        </authorList>
    </citation>
    <scope>NUCLEOTIDE SEQUENCE</scope>
    <source>
        <strain evidence="2">160909Yilan</strain>
    </source>
</reference>
<dbReference type="AlphaFoldDB" id="A0A8H7CE88"/>
<feature type="compositionally biased region" description="Basic and acidic residues" evidence="1">
    <location>
        <begin position="192"/>
        <end position="209"/>
    </location>
</feature>
<feature type="region of interest" description="Disordered" evidence="1">
    <location>
        <begin position="175"/>
        <end position="268"/>
    </location>
</feature>
<evidence type="ECO:0000256" key="1">
    <source>
        <dbReference type="SAM" id="MobiDB-lite"/>
    </source>
</evidence>
<feature type="compositionally biased region" description="Low complexity" evidence="1">
    <location>
        <begin position="176"/>
        <end position="189"/>
    </location>
</feature>
<dbReference type="EMBL" id="JACAZH010000059">
    <property type="protein sequence ID" value="KAF7332802.1"/>
    <property type="molecule type" value="Genomic_DNA"/>
</dbReference>
<feature type="compositionally biased region" description="Pro residues" evidence="1">
    <location>
        <begin position="245"/>
        <end position="255"/>
    </location>
</feature>
<feature type="region of interest" description="Disordered" evidence="1">
    <location>
        <begin position="1"/>
        <end position="24"/>
    </location>
</feature>
<feature type="compositionally biased region" description="Gly residues" evidence="1">
    <location>
        <begin position="1"/>
        <end position="11"/>
    </location>
</feature>
<evidence type="ECO:0000313" key="2">
    <source>
        <dbReference type="EMBL" id="KAF7332802.1"/>
    </source>
</evidence>
<sequence>MGWGSQSGSGAGSRRRVGGRRGLVGGRTSIFGSGVGRCIRPSSVLTPPRSRREEEHEIVFQRDLLSCRIAPPTSTSFPFRHTLLVSLLRAPRVLVPPSSSGDAGVRYSAIDVDVNDPSGALTHAFPYPRAYFGAARLCCSGRFRQHAGRIRVVLPLIAPPTPTFTASAPFPPRILASATASGGTTSASTPTERVRREDGEETSSRRVHEQALPSPGRHSRMPASGGAGLSFSASSVSEGPDTAPFRPPPSDPPSSSPGLRHALQEVVV</sequence>
<accession>A0A8H7CE88</accession>
<gene>
    <name evidence="2" type="ORF">MSAN_02431400</name>
</gene>
<organism evidence="2 3">
    <name type="scientific">Mycena sanguinolenta</name>
    <dbReference type="NCBI Taxonomy" id="230812"/>
    <lineage>
        <taxon>Eukaryota</taxon>
        <taxon>Fungi</taxon>
        <taxon>Dikarya</taxon>
        <taxon>Basidiomycota</taxon>
        <taxon>Agaricomycotina</taxon>
        <taxon>Agaricomycetes</taxon>
        <taxon>Agaricomycetidae</taxon>
        <taxon>Agaricales</taxon>
        <taxon>Marasmiineae</taxon>
        <taxon>Mycenaceae</taxon>
        <taxon>Mycena</taxon>
    </lineage>
</organism>
<keyword evidence="3" id="KW-1185">Reference proteome</keyword>
<evidence type="ECO:0000313" key="3">
    <source>
        <dbReference type="Proteomes" id="UP000623467"/>
    </source>
</evidence>
<protein>
    <submittedName>
        <fullName evidence="2">Uncharacterized protein</fullName>
    </submittedName>
</protein>
<name>A0A8H7CE88_9AGAR</name>
<dbReference type="Proteomes" id="UP000623467">
    <property type="component" value="Unassembled WGS sequence"/>
</dbReference>
<comment type="caution">
    <text evidence="2">The sequence shown here is derived from an EMBL/GenBank/DDBJ whole genome shotgun (WGS) entry which is preliminary data.</text>
</comment>